<proteinExistence type="predicted"/>
<organism evidence="1 2">
    <name type="scientific">[Myrmecia] bisecta</name>
    <dbReference type="NCBI Taxonomy" id="41462"/>
    <lineage>
        <taxon>Eukaryota</taxon>
        <taxon>Viridiplantae</taxon>
        <taxon>Chlorophyta</taxon>
        <taxon>core chlorophytes</taxon>
        <taxon>Trebouxiophyceae</taxon>
        <taxon>Trebouxiales</taxon>
        <taxon>Trebouxiaceae</taxon>
        <taxon>Myrmecia</taxon>
    </lineage>
</organism>
<reference evidence="1 2" key="1">
    <citation type="journal article" date="2024" name="Nat. Commun.">
        <title>Phylogenomics reveals the evolutionary origins of lichenization in chlorophyte algae.</title>
        <authorList>
            <person name="Puginier C."/>
            <person name="Libourel C."/>
            <person name="Otte J."/>
            <person name="Skaloud P."/>
            <person name="Haon M."/>
            <person name="Grisel S."/>
            <person name="Petersen M."/>
            <person name="Berrin J.G."/>
            <person name="Delaux P.M."/>
            <person name="Dal Grande F."/>
            <person name="Keller J."/>
        </authorList>
    </citation>
    <scope>NUCLEOTIDE SEQUENCE [LARGE SCALE GENOMIC DNA]</scope>
    <source>
        <strain evidence="1 2">SAG 2043</strain>
    </source>
</reference>
<sequence>MIRIKLAAAPPNTVYFSAKLTFSHAVADLTADQLVVYSEQRVVSATSASTAAAGLGSSDACSTDYTVIGMATLNNPYASPATTVTVGLSPASVTDVCGQTFQAAAEPVTFTHRLDGQLYAVNMAYTSDMGATTDKALIAIAAVFTQPLPQLSPAMFNATGPRGAVVTSVERVEATASFYSVAVRLPEAYAGHVEVLLNEEGQAYMRTIDPTAGDVSPVGFTKLGSGSPPLTVRTVAYRVLHSP</sequence>
<accession>A0AAW1R8E8</accession>
<name>A0AAW1R8E8_9CHLO</name>
<comment type="caution">
    <text evidence="1">The sequence shown here is derived from an EMBL/GenBank/DDBJ whole genome shotgun (WGS) entry which is preliminary data.</text>
</comment>
<evidence type="ECO:0000313" key="1">
    <source>
        <dbReference type="EMBL" id="KAK9830280.1"/>
    </source>
</evidence>
<protein>
    <submittedName>
        <fullName evidence="1">Uncharacterized protein</fullName>
    </submittedName>
</protein>
<keyword evidence="2" id="KW-1185">Reference proteome</keyword>
<dbReference type="EMBL" id="JALJOR010000001">
    <property type="protein sequence ID" value="KAK9830280.1"/>
    <property type="molecule type" value="Genomic_DNA"/>
</dbReference>
<dbReference type="Proteomes" id="UP001489004">
    <property type="component" value="Unassembled WGS sequence"/>
</dbReference>
<evidence type="ECO:0000313" key="2">
    <source>
        <dbReference type="Proteomes" id="UP001489004"/>
    </source>
</evidence>
<dbReference type="AlphaFoldDB" id="A0AAW1R8E8"/>
<gene>
    <name evidence="1" type="ORF">WJX72_010782</name>
</gene>